<dbReference type="Pfam" id="PF00700">
    <property type="entry name" value="Flagellin_C"/>
    <property type="match status" value="1"/>
</dbReference>
<feature type="domain" description="Flagellin N-terminal" evidence="5">
    <location>
        <begin position="5"/>
        <end position="141"/>
    </location>
</feature>
<evidence type="ECO:0000256" key="1">
    <source>
        <dbReference type="ARBA" id="ARBA00005709"/>
    </source>
</evidence>
<dbReference type="GO" id="GO:0009288">
    <property type="term" value="C:bacterial-type flagellum"/>
    <property type="evidence" value="ECO:0007669"/>
    <property type="project" value="UniProtKB-SubCell"/>
</dbReference>
<comment type="similarity">
    <text evidence="1 4">Belongs to the bacterial flagellin family.</text>
</comment>
<comment type="function">
    <text evidence="4">Flagellin is the subunit protein which polymerizes to form the filaments of bacterial flagella.</text>
</comment>
<dbReference type="GO" id="GO:0005198">
    <property type="term" value="F:structural molecule activity"/>
    <property type="evidence" value="ECO:0007669"/>
    <property type="project" value="UniProtKB-UniRule"/>
</dbReference>
<dbReference type="STRING" id="307486.GCA_000807215_01504"/>
<dbReference type="Pfam" id="PF07196">
    <property type="entry name" value="Flagellin_IN"/>
    <property type="match status" value="1"/>
</dbReference>
<dbReference type="InterPro" id="IPR046358">
    <property type="entry name" value="Flagellin_C"/>
</dbReference>
<sequence>MPQTINTNIMSLTAQRNLNTSQMGMSTAIARLSSGLRINSARDDAAGLAIAERMTTQVRGLNQAVRNANDGISLAQTIEGALGSSASILQRIRELAVQAANGSNSGADRQALNAEANQLVAELQRIADTTEFNGLKVLNGAFGSQTFQVGANAYQTITVGGADTRTNKYGLNTLVSAAAQPGVSAGYNPATLTIAGLTTKTVSIATNDTAKVVADRINAVSAETGVTASARSLATLDFASASPGAYSISITSNNTTAVTVSFNVSNADSSEGLSQAVNEINKVSAQTGVSAKLNEAGNAILLENASGNNIRIANGAGSVGDITLAQGRLDNQGTYLASTATTIAAGMDAISLGYVSLDSATGFSVNASAASVFASGATNSDSSNTVNTLSLTTVDKASLAIRIVDQALQTISTLRANYGAIQSRFESTINNLQTTSENVAAARSRIQDADFAQETAALSRAQILQQAGTAMVAQANQLPQGVLALLR</sequence>
<evidence type="ECO:0000256" key="3">
    <source>
        <dbReference type="ARBA" id="ARBA00023143"/>
    </source>
</evidence>
<dbReference type="Proteomes" id="UP000317763">
    <property type="component" value="Unassembled WGS sequence"/>
</dbReference>
<dbReference type="InterPro" id="IPR001029">
    <property type="entry name" value="Flagellin_N"/>
</dbReference>
<dbReference type="SUPFAM" id="SSF64518">
    <property type="entry name" value="Phase 1 flagellin"/>
    <property type="match status" value="1"/>
</dbReference>
<dbReference type="Gene3D" id="2.30.220.10">
    <property type="entry name" value="f41 fragment of flagellin, C-terminal domain"/>
    <property type="match status" value="1"/>
</dbReference>
<dbReference type="InterPro" id="IPR010810">
    <property type="entry name" value="Flagellin_hook_IN_motif"/>
</dbReference>
<dbReference type="InterPro" id="IPR001492">
    <property type="entry name" value="Flagellin"/>
</dbReference>
<dbReference type="Gene3D" id="1.20.1330.10">
    <property type="entry name" value="f41 fragment of flagellin, N-terminal domain"/>
    <property type="match status" value="1"/>
</dbReference>
<evidence type="ECO:0000259" key="5">
    <source>
        <dbReference type="Pfam" id="PF00669"/>
    </source>
</evidence>
<dbReference type="RefSeq" id="WP_143897428.1">
    <property type="nucleotide sequence ID" value="NZ_CP083911.1"/>
</dbReference>
<dbReference type="AlphaFoldDB" id="A0A554XC46"/>
<dbReference type="InterPro" id="IPR042187">
    <property type="entry name" value="Flagellin_C_sub2"/>
</dbReference>
<dbReference type="Gene3D" id="6.10.280.190">
    <property type="match status" value="1"/>
</dbReference>
<evidence type="ECO:0000256" key="4">
    <source>
        <dbReference type="RuleBase" id="RU362073"/>
    </source>
</evidence>
<keyword evidence="7" id="KW-0966">Cell projection</keyword>
<dbReference type="PANTHER" id="PTHR42792:SF2">
    <property type="entry name" value="FLAGELLIN"/>
    <property type="match status" value="1"/>
</dbReference>
<dbReference type="PRINTS" id="PR00207">
    <property type="entry name" value="FLAGELLIN"/>
</dbReference>
<keyword evidence="7" id="KW-0969">Cilium</keyword>
<evidence type="ECO:0000313" key="8">
    <source>
        <dbReference type="Proteomes" id="UP000317763"/>
    </source>
</evidence>
<keyword evidence="7" id="KW-0282">Flagellum</keyword>
<gene>
    <name evidence="7" type="primary">fliC_1</name>
    <name evidence="7" type="ORF">Ttaiw_00587</name>
</gene>
<dbReference type="Pfam" id="PF00669">
    <property type="entry name" value="Flagellin_N"/>
    <property type="match status" value="1"/>
</dbReference>
<evidence type="ECO:0000313" key="7">
    <source>
        <dbReference type="EMBL" id="TSE33334.1"/>
    </source>
</evidence>
<dbReference type="Gene3D" id="6.10.10.10">
    <property type="entry name" value="Flagellar export chaperone, C-terminal domain"/>
    <property type="match status" value="1"/>
</dbReference>
<dbReference type="EMBL" id="VJOM01000004">
    <property type="protein sequence ID" value="TSE33334.1"/>
    <property type="molecule type" value="Genomic_DNA"/>
</dbReference>
<comment type="subcellular location">
    <subcellularLocation>
        <location evidence="4">Secreted</location>
    </subcellularLocation>
    <subcellularLocation>
        <location evidence="4">Bacterial flagellum</location>
    </subcellularLocation>
</comment>
<dbReference type="Gene3D" id="2.170.280.10">
    <property type="entry name" value="f41 fragment of flagellin, middle domain"/>
    <property type="match status" value="1"/>
</dbReference>
<dbReference type="PANTHER" id="PTHR42792">
    <property type="entry name" value="FLAGELLIN"/>
    <property type="match status" value="1"/>
</dbReference>
<comment type="caution">
    <text evidence="7">The sequence shown here is derived from an EMBL/GenBank/DDBJ whole genome shotgun (WGS) entry which is preliminary data.</text>
</comment>
<dbReference type="GO" id="GO:0005576">
    <property type="term" value="C:extracellular region"/>
    <property type="evidence" value="ECO:0007669"/>
    <property type="project" value="UniProtKB-SubCell"/>
</dbReference>
<dbReference type="OrthoDB" id="9796789at2"/>
<evidence type="ECO:0000256" key="2">
    <source>
        <dbReference type="ARBA" id="ARBA00022525"/>
    </source>
</evidence>
<name>A0A554XC46_9BURK</name>
<proteinExistence type="inferred from homology"/>
<keyword evidence="3 4" id="KW-0975">Bacterial flagellum</keyword>
<keyword evidence="2 4" id="KW-0964">Secreted</keyword>
<reference evidence="7 8" key="1">
    <citation type="submission" date="2019-07" db="EMBL/GenBank/DDBJ databases">
        <title>Tepidimonas taiwanensis I1-1 draft genome.</title>
        <authorList>
            <person name="Da Costa M.S."/>
            <person name="Froufe H.J.C."/>
            <person name="Egas C."/>
            <person name="Albuquerque L."/>
        </authorList>
    </citation>
    <scope>NUCLEOTIDE SEQUENCE [LARGE SCALE GENOMIC DNA]</scope>
    <source>
        <strain evidence="7 8">I1-1</strain>
    </source>
</reference>
<organism evidence="7 8">
    <name type="scientific">Tepidimonas taiwanensis</name>
    <dbReference type="NCBI Taxonomy" id="307486"/>
    <lineage>
        <taxon>Bacteria</taxon>
        <taxon>Pseudomonadati</taxon>
        <taxon>Pseudomonadota</taxon>
        <taxon>Betaproteobacteria</taxon>
        <taxon>Burkholderiales</taxon>
        <taxon>Tepidimonas</taxon>
    </lineage>
</organism>
<protein>
    <recommendedName>
        <fullName evidence="4">Flagellin</fullName>
    </recommendedName>
</protein>
<keyword evidence="8" id="KW-1185">Reference proteome</keyword>
<evidence type="ECO:0000259" key="6">
    <source>
        <dbReference type="Pfam" id="PF00700"/>
    </source>
</evidence>
<accession>A0A554XC46</accession>
<feature type="domain" description="Flagellin C-terminal" evidence="6">
    <location>
        <begin position="401"/>
        <end position="486"/>
    </location>
</feature>